<dbReference type="SUPFAM" id="SSF52540">
    <property type="entry name" value="P-loop containing nucleoside triphosphate hydrolases"/>
    <property type="match status" value="1"/>
</dbReference>
<reference evidence="6 7" key="1">
    <citation type="journal article" date="2024" name="Int. J. Syst. Evol. Microbiol.">
        <title>Clostridium omnivorum sp. nov., isolated from anoxic soil under the treatment of reductive soil disinfestation.</title>
        <authorList>
            <person name="Ueki A."/>
            <person name="Tonouchi A."/>
            <person name="Kaku N."/>
            <person name="Honma S."/>
            <person name="Ueki K."/>
        </authorList>
    </citation>
    <scope>NUCLEOTIDE SEQUENCE [LARGE SCALE GENOMIC DNA]</scope>
    <source>
        <strain evidence="6 7">E14</strain>
    </source>
</reference>
<gene>
    <name evidence="6" type="ORF">bsdE14_39610</name>
</gene>
<dbReference type="RefSeq" id="WP_264851860.1">
    <property type="nucleotide sequence ID" value="NZ_BRXR01000001.1"/>
</dbReference>
<evidence type="ECO:0000256" key="3">
    <source>
        <dbReference type="ARBA" id="ARBA00022741"/>
    </source>
</evidence>
<organism evidence="6 7">
    <name type="scientific">Clostridium omnivorum</name>
    <dbReference type="NCBI Taxonomy" id="1604902"/>
    <lineage>
        <taxon>Bacteria</taxon>
        <taxon>Bacillati</taxon>
        <taxon>Bacillota</taxon>
        <taxon>Clostridia</taxon>
        <taxon>Eubacteriales</taxon>
        <taxon>Clostridiaceae</taxon>
        <taxon>Clostridium</taxon>
    </lineage>
</organism>
<dbReference type="PANTHER" id="PTHR42711:SF5">
    <property type="entry name" value="ABC TRANSPORTER ATP-BINDING PROTEIN NATA"/>
    <property type="match status" value="1"/>
</dbReference>
<evidence type="ECO:0000259" key="5">
    <source>
        <dbReference type="PROSITE" id="PS50893"/>
    </source>
</evidence>
<evidence type="ECO:0000256" key="4">
    <source>
        <dbReference type="ARBA" id="ARBA00022840"/>
    </source>
</evidence>
<dbReference type="InterPro" id="IPR050763">
    <property type="entry name" value="ABC_transporter_ATP-binding"/>
</dbReference>
<accession>A0ABQ5NBH0</accession>
<dbReference type="SMART" id="SM00382">
    <property type="entry name" value="AAA"/>
    <property type="match status" value="1"/>
</dbReference>
<dbReference type="CDD" id="cd03230">
    <property type="entry name" value="ABC_DR_subfamily_A"/>
    <property type="match status" value="1"/>
</dbReference>
<dbReference type="PROSITE" id="PS50893">
    <property type="entry name" value="ABC_TRANSPORTER_2"/>
    <property type="match status" value="1"/>
</dbReference>
<dbReference type="InterPro" id="IPR027417">
    <property type="entry name" value="P-loop_NTPase"/>
</dbReference>
<dbReference type="Proteomes" id="UP001208567">
    <property type="component" value="Unassembled WGS sequence"/>
</dbReference>
<dbReference type="PANTHER" id="PTHR42711">
    <property type="entry name" value="ABC TRANSPORTER ATP-BINDING PROTEIN"/>
    <property type="match status" value="1"/>
</dbReference>
<evidence type="ECO:0000313" key="7">
    <source>
        <dbReference type="Proteomes" id="UP001208567"/>
    </source>
</evidence>
<keyword evidence="2" id="KW-0813">Transport</keyword>
<protein>
    <recommendedName>
        <fullName evidence="5">ABC transporter domain-containing protein</fullName>
    </recommendedName>
</protein>
<keyword evidence="3" id="KW-0547">Nucleotide-binding</keyword>
<dbReference type="EMBL" id="BRXR01000001">
    <property type="protein sequence ID" value="GLC32551.1"/>
    <property type="molecule type" value="Genomic_DNA"/>
</dbReference>
<dbReference type="InterPro" id="IPR003593">
    <property type="entry name" value="AAA+_ATPase"/>
</dbReference>
<comment type="caution">
    <text evidence="6">The sequence shown here is derived from an EMBL/GenBank/DDBJ whole genome shotgun (WGS) entry which is preliminary data.</text>
</comment>
<keyword evidence="7" id="KW-1185">Reference proteome</keyword>
<evidence type="ECO:0000256" key="2">
    <source>
        <dbReference type="ARBA" id="ARBA00022448"/>
    </source>
</evidence>
<name>A0ABQ5NBH0_9CLOT</name>
<feature type="domain" description="ABC transporter" evidence="5">
    <location>
        <begin position="5"/>
        <end position="217"/>
    </location>
</feature>
<evidence type="ECO:0000256" key="1">
    <source>
        <dbReference type="ARBA" id="ARBA00005417"/>
    </source>
</evidence>
<proteinExistence type="inferred from homology"/>
<evidence type="ECO:0000313" key="6">
    <source>
        <dbReference type="EMBL" id="GLC32551.1"/>
    </source>
</evidence>
<comment type="similarity">
    <text evidence="1">Belongs to the ABC transporter superfamily.</text>
</comment>
<sequence length="287" mass="31662">MTLAIKIENLIKSYGQNTAIKGISFDVKKGEVFALLGTNGAGKTTTLECIEGIRKYDGGEISINGDFGVQLQSSSLPANIKVIEAFTLFSKWNKSTIDLSLFESLGLSEIKNKQYCQLSTGQKRRLHLALGLIGDPDIIFLDEPTAGLDVEGRAALHEQIRRFKNNGKTIVLSSHDMAEIESLCDRLAILKDGKIAFIGTVEELTKQIQPLIKLQIKTCNPLIKADFFHSTYVETENNYYTYVTTNVSDGLMEILDFLKGSSNPVIDIIILHQSLEESFLGIAKGVK</sequence>
<dbReference type="Gene3D" id="3.40.50.300">
    <property type="entry name" value="P-loop containing nucleotide triphosphate hydrolases"/>
    <property type="match status" value="1"/>
</dbReference>
<dbReference type="InterPro" id="IPR003439">
    <property type="entry name" value="ABC_transporter-like_ATP-bd"/>
</dbReference>
<dbReference type="Pfam" id="PF00005">
    <property type="entry name" value="ABC_tran"/>
    <property type="match status" value="1"/>
</dbReference>
<keyword evidence="4" id="KW-0067">ATP-binding</keyword>